<dbReference type="Gene3D" id="3.40.50.720">
    <property type="entry name" value="NAD(P)-binding Rossmann-like Domain"/>
    <property type="match status" value="1"/>
</dbReference>
<dbReference type="Pfam" id="PF02894">
    <property type="entry name" value="GFO_IDH_MocA_C"/>
    <property type="match status" value="1"/>
</dbReference>
<proteinExistence type="inferred from homology"/>
<comment type="caution">
    <text evidence="5">The sequence shown here is derived from an EMBL/GenBank/DDBJ whole genome shotgun (WGS) entry which is preliminary data.</text>
</comment>
<dbReference type="RefSeq" id="WP_189646036.1">
    <property type="nucleotide sequence ID" value="NZ_BMRC01000002.1"/>
</dbReference>
<dbReference type="InterPro" id="IPR000683">
    <property type="entry name" value="Gfo/Idh/MocA-like_OxRdtase_N"/>
</dbReference>
<protein>
    <submittedName>
        <fullName evidence="5">Gfo/Idh/MocA family oxidoreductase</fullName>
    </submittedName>
</protein>
<evidence type="ECO:0000313" key="5">
    <source>
        <dbReference type="EMBL" id="MFB9202820.1"/>
    </source>
</evidence>
<organism evidence="5 6">
    <name type="scientific">Nonomuraea spiralis</name>
    <dbReference type="NCBI Taxonomy" id="46182"/>
    <lineage>
        <taxon>Bacteria</taxon>
        <taxon>Bacillati</taxon>
        <taxon>Actinomycetota</taxon>
        <taxon>Actinomycetes</taxon>
        <taxon>Streptosporangiales</taxon>
        <taxon>Streptosporangiaceae</taxon>
        <taxon>Nonomuraea</taxon>
    </lineage>
</organism>
<evidence type="ECO:0000259" key="3">
    <source>
        <dbReference type="Pfam" id="PF01408"/>
    </source>
</evidence>
<feature type="domain" description="Gfo/Idh/MocA-like oxidoreductase N-terminal" evidence="3">
    <location>
        <begin position="4"/>
        <end position="119"/>
    </location>
</feature>
<dbReference type="EMBL" id="JBHMEI010000013">
    <property type="protein sequence ID" value="MFB9202820.1"/>
    <property type="molecule type" value="Genomic_DNA"/>
</dbReference>
<feature type="domain" description="Gfo/Idh/MocA-like oxidoreductase C-terminal" evidence="4">
    <location>
        <begin position="133"/>
        <end position="345"/>
    </location>
</feature>
<dbReference type="PANTHER" id="PTHR43708">
    <property type="entry name" value="CONSERVED EXPRESSED OXIDOREDUCTASE (EUROFUNG)"/>
    <property type="match status" value="1"/>
</dbReference>
<gene>
    <name evidence="5" type="ORF">ACFFV7_16600</name>
</gene>
<dbReference type="InterPro" id="IPR004104">
    <property type="entry name" value="Gfo/Idh/MocA-like_OxRdtase_C"/>
</dbReference>
<dbReference type="Pfam" id="PF01408">
    <property type="entry name" value="GFO_IDH_MocA"/>
    <property type="match status" value="1"/>
</dbReference>
<keyword evidence="6" id="KW-1185">Reference proteome</keyword>
<keyword evidence="2" id="KW-0560">Oxidoreductase</keyword>
<comment type="similarity">
    <text evidence="1">Belongs to the Gfo/Idh/MocA family.</text>
</comment>
<dbReference type="SUPFAM" id="SSF55347">
    <property type="entry name" value="Glyceraldehyde-3-phosphate dehydrogenase-like, C-terminal domain"/>
    <property type="match status" value="1"/>
</dbReference>
<evidence type="ECO:0000256" key="2">
    <source>
        <dbReference type="ARBA" id="ARBA00023002"/>
    </source>
</evidence>
<reference evidence="5 6" key="1">
    <citation type="submission" date="2024-09" db="EMBL/GenBank/DDBJ databases">
        <authorList>
            <person name="Sun Q."/>
            <person name="Mori K."/>
        </authorList>
    </citation>
    <scope>NUCLEOTIDE SEQUENCE [LARGE SCALE GENOMIC DNA]</scope>
    <source>
        <strain evidence="5 6">CCM 3426</strain>
    </source>
</reference>
<evidence type="ECO:0000259" key="4">
    <source>
        <dbReference type="Pfam" id="PF02894"/>
    </source>
</evidence>
<dbReference type="Proteomes" id="UP001589647">
    <property type="component" value="Unassembled WGS sequence"/>
</dbReference>
<accession>A0ABV5IFW4</accession>
<dbReference type="InterPro" id="IPR051317">
    <property type="entry name" value="Gfo/Idh/MocA_oxidoreduct"/>
</dbReference>
<evidence type="ECO:0000256" key="1">
    <source>
        <dbReference type="ARBA" id="ARBA00010928"/>
    </source>
</evidence>
<dbReference type="SUPFAM" id="SSF51735">
    <property type="entry name" value="NAD(P)-binding Rossmann-fold domains"/>
    <property type="match status" value="1"/>
</dbReference>
<dbReference type="Gene3D" id="3.30.360.10">
    <property type="entry name" value="Dihydrodipicolinate Reductase, domain 2"/>
    <property type="match status" value="1"/>
</dbReference>
<sequence length="346" mass="37295">MSEIRVGLIGYGTAGAYFHAPLIHATPGLRLAAVVTRDPARQAEVAARYGAAGVADVRELWGRSDLVVVASPNRTHVSMAAAAIAEGLPVVVDKPVARTAEEARELVRLAEAAGVMLTVFQNRRWDGDFRTVRRLIAEGRLGDVLRYESRFERWRPVPKGGWRETGGAEEIGGLLYDLGSHLIDQALQLFGPAHEVYCESDVRRAGVASDDDTFVALRHAGGVRSHLWAGSLAAQSGPRLRVLGSAGAFVKYGMDVQEERLRAGLTPDSPGFGEDEESRWGLLGADGDARPVPTEPGAYLDFYREVERALREGAPPPVEPRGAIDTLAVIEAAHLSATQRMVVHLG</sequence>
<evidence type="ECO:0000313" key="6">
    <source>
        <dbReference type="Proteomes" id="UP001589647"/>
    </source>
</evidence>
<dbReference type="InterPro" id="IPR036291">
    <property type="entry name" value="NAD(P)-bd_dom_sf"/>
</dbReference>
<dbReference type="PANTHER" id="PTHR43708:SF5">
    <property type="entry name" value="CONSERVED EXPRESSED OXIDOREDUCTASE (EUROFUNG)-RELATED"/>
    <property type="match status" value="1"/>
</dbReference>
<name>A0ABV5IFW4_9ACTN</name>